<reference evidence="2" key="1">
    <citation type="journal article" date="2014" name="Int. J. Syst. Evol. Microbiol.">
        <title>Complete genome sequence of Corynebacterium casei LMG S-19264T (=DSM 44701T), isolated from a smear-ripened cheese.</title>
        <authorList>
            <consortium name="US DOE Joint Genome Institute (JGI-PGF)"/>
            <person name="Walter F."/>
            <person name="Albersmeier A."/>
            <person name="Kalinowski J."/>
            <person name="Ruckert C."/>
        </authorList>
    </citation>
    <scope>NUCLEOTIDE SEQUENCE</scope>
    <source>
        <strain evidence="2">CGMCC 4.3508</strain>
    </source>
</reference>
<name>A0A917RUA6_9NOCA</name>
<dbReference type="RefSeq" id="WP_058854715.1">
    <property type="nucleotide sequence ID" value="NZ_BMMH01000012.1"/>
</dbReference>
<evidence type="ECO:0000313" key="3">
    <source>
        <dbReference type="Proteomes" id="UP000638263"/>
    </source>
</evidence>
<feature type="transmembrane region" description="Helical" evidence="1">
    <location>
        <begin position="27"/>
        <end position="44"/>
    </location>
</feature>
<protein>
    <submittedName>
        <fullName evidence="2">Uncharacterized protein</fullName>
    </submittedName>
</protein>
<dbReference type="AlphaFoldDB" id="A0A917RUA6"/>
<keyword evidence="1" id="KW-0472">Membrane</keyword>
<keyword evidence="3" id="KW-1185">Reference proteome</keyword>
<evidence type="ECO:0000256" key="1">
    <source>
        <dbReference type="SAM" id="Phobius"/>
    </source>
</evidence>
<comment type="caution">
    <text evidence="2">The sequence shown here is derived from an EMBL/GenBank/DDBJ whole genome shotgun (WGS) entry which is preliminary data.</text>
</comment>
<evidence type="ECO:0000313" key="2">
    <source>
        <dbReference type="EMBL" id="GGL30892.1"/>
    </source>
</evidence>
<reference evidence="2" key="2">
    <citation type="submission" date="2020-09" db="EMBL/GenBank/DDBJ databases">
        <authorList>
            <person name="Sun Q."/>
            <person name="Zhou Y."/>
        </authorList>
    </citation>
    <scope>NUCLEOTIDE SEQUENCE</scope>
    <source>
        <strain evidence="2">CGMCC 4.3508</strain>
    </source>
</reference>
<keyword evidence="1" id="KW-0812">Transmembrane</keyword>
<organism evidence="2 3">
    <name type="scientific">Nocardia jinanensis</name>
    <dbReference type="NCBI Taxonomy" id="382504"/>
    <lineage>
        <taxon>Bacteria</taxon>
        <taxon>Bacillati</taxon>
        <taxon>Actinomycetota</taxon>
        <taxon>Actinomycetes</taxon>
        <taxon>Mycobacteriales</taxon>
        <taxon>Nocardiaceae</taxon>
        <taxon>Nocardia</taxon>
    </lineage>
</organism>
<accession>A0A917RUA6</accession>
<dbReference type="EMBL" id="BMMH01000012">
    <property type="protein sequence ID" value="GGL30892.1"/>
    <property type="molecule type" value="Genomic_DNA"/>
</dbReference>
<gene>
    <name evidence="2" type="ORF">GCM10011588_52060</name>
</gene>
<dbReference type="Proteomes" id="UP000638263">
    <property type="component" value="Unassembled WGS sequence"/>
</dbReference>
<proteinExistence type="predicted"/>
<keyword evidence="1" id="KW-1133">Transmembrane helix</keyword>
<sequence length="80" mass="8545">MAEQQTTDRPGPRGACARVRRGGFSPGLFFVGLLAIVLSAWALAGPGRWDFTTMIPIGWIAVAVAIGVGLVLVVSPRRRR</sequence>
<feature type="transmembrane region" description="Helical" evidence="1">
    <location>
        <begin position="56"/>
        <end position="74"/>
    </location>
</feature>